<feature type="region of interest" description="Disordered" evidence="8">
    <location>
        <begin position="309"/>
        <end position="401"/>
    </location>
</feature>
<feature type="domain" description="PDZ" evidence="10">
    <location>
        <begin position="12"/>
        <end position="85"/>
    </location>
</feature>
<dbReference type="CDD" id="cd09454">
    <property type="entry name" value="LIM1_ZASP_Cypher"/>
    <property type="match status" value="1"/>
</dbReference>
<dbReference type="PROSITE" id="PS50023">
    <property type="entry name" value="LIM_DOMAIN_2"/>
    <property type="match status" value="3"/>
</dbReference>
<evidence type="ECO:0000313" key="11">
    <source>
        <dbReference type="Proteomes" id="UP000515145"/>
    </source>
</evidence>
<keyword evidence="3 7" id="KW-0479">Metal-binding</keyword>
<dbReference type="PROSITE" id="PS00478">
    <property type="entry name" value="LIM_DOMAIN_1"/>
    <property type="match status" value="1"/>
</dbReference>
<reference evidence="12 13" key="1">
    <citation type="submission" date="2025-04" db="UniProtKB">
        <authorList>
            <consortium name="RefSeq"/>
        </authorList>
    </citation>
    <scope>IDENTIFICATION</scope>
</reference>
<dbReference type="InterPro" id="IPR031847">
    <property type="entry name" value="PDLI1-4/Zasp-like_mid"/>
</dbReference>
<dbReference type="SMART" id="SM00735">
    <property type="entry name" value="ZM"/>
    <property type="match status" value="1"/>
</dbReference>
<dbReference type="GO" id="GO:0061061">
    <property type="term" value="P:muscle structure development"/>
    <property type="evidence" value="ECO:0007669"/>
    <property type="project" value="TreeGrafter"/>
</dbReference>
<dbReference type="GO" id="GO:0030036">
    <property type="term" value="P:actin cytoskeleton organization"/>
    <property type="evidence" value="ECO:0007669"/>
    <property type="project" value="TreeGrafter"/>
</dbReference>
<dbReference type="Pfam" id="PF00595">
    <property type="entry name" value="PDZ"/>
    <property type="match status" value="1"/>
</dbReference>
<dbReference type="InterPro" id="IPR050604">
    <property type="entry name" value="PDZ-LIM_domain"/>
</dbReference>
<evidence type="ECO:0000256" key="4">
    <source>
        <dbReference type="ARBA" id="ARBA00022737"/>
    </source>
</evidence>
<dbReference type="GO" id="GO:0001725">
    <property type="term" value="C:stress fiber"/>
    <property type="evidence" value="ECO:0007669"/>
    <property type="project" value="TreeGrafter"/>
</dbReference>
<dbReference type="FunFam" id="2.10.110.10:FF:000014">
    <property type="entry name" value="PDZ and LIM domain protein 5"/>
    <property type="match status" value="1"/>
</dbReference>
<dbReference type="RefSeq" id="XP_028278605.1">
    <property type="nucleotide sequence ID" value="XM_028422804.1"/>
</dbReference>
<dbReference type="GO" id="GO:0031941">
    <property type="term" value="C:filamentous actin"/>
    <property type="evidence" value="ECO:0007669"/>
    <property type="project" value="TreeGrafter"/>
</dbReference>
<dbReference type="RefSeq" id="XP_028278607.1">
    <property type="nucleotide sequence ID" value="XM_028422806.1"/>
</dbReference>
<dbReference type="RefSeq" id="XP_028278606.1">
    <property type="nucleotide sequence ID" value="XM_028422805.1"/>
</dbReference>
<feature type="compositionally biased region" description="Low complexity" evidence="8">
    <location>
        <begin position="340"/>
        <end position="349"/>
    </location>
</feature>
<dbReference type="PRINTS" id="PR01217">
    <property type="entry name" value="PRICHEXTENSN"/>
</dbReference>
<feature type="compositionally biased region" description="Basic and acidic residues" evidence="8">
    <location>
        <begin position="125"/>
        <end position="135"/>
    </location>
</feature>
<dbReference type="InterPro" id="IPR001781">
    <property type="entry name" value="Znf_LIM"/>
</dbReference>
<name>A0A6P7JNP4_9TELE</name>
<feature type="compositionally biased region" description="Polar residues" evidence="8">
    <location>
        <begin position="138"/>
        <end position="147"/>
    </location>
</feature>
<dbReference type="Proteomes" id="UP000515145">
    <property type="component" value="Chromosome 15"/>
</dbReference>
<dbReference type="SMART" id="SM00228">
    <property type="entry name" value="PDZ"/>
    <property type="match status" value="1"/>
</dbReference>
<feature type="compositionally biased region" description="Pro residues" evidence="8">
    <location>
        <begin position="309"/>
        <end position="339"/>
    </location>
</feature>
<keyword evidence="2" id="KW-0963">Cytoplasm</keyword>
<organism evidence="11 14">
    <name type="scientific">Parambassis ranga</name>
    <name type="common">Indian glassy fish</name>
    <dbReference type="NCBI Taxonomy" id="210632"/>
    <lineage>
        <taxon>Eukaryota</taxon>
        <taxon>Metazoa</taxon>
        <taxon>Chordata</taxon>
        <taxon>Craniata</taxon>
        <taxon>Vertebrata</taxon>
        <taxon>Euteleostomi</taxon>
        <taxon>Actinopterygii</taxon>
        <taxon>Neopterygii</taxon>
        <taxon>Teleostei</taxon>
        <taxon>Neoteleostei</taxon>
        <taxon>Acanthomorphata</taxon>
        <taxon>Ovalentaria</taxon>
        <taxon>Ambassidae</taxon>
        <taxon>Parambassis</taxon>
    </lineage>
</organism>
<evidence type="ECO:0000313" key="14">
    <source>
        <dbReference type="RefSeq" id="XP_028278607.1"/>
    </source>
</evidence>
<keyword evidence="4" id="KW-0677">Repeat</keyword>
<evidence type="ECO:0000256" key="8">
    <source>
        <dbReference type="SAM" id="MobiDB-lite"/>
    </source>
</evidence>
<proteinExistence type="predicted"/>
<feature type="compositionally biased region" description="Low complexity" evidence="8">
    <location>
        <begin position="264"/>
        <end position="281"/>
    </location>
</feature>
<feature type="compositionally biased region" description="Low complexity" evidence="8">
    <location>
        <begin position="114"/>
        <end position="124"/>
    </location>
</feature>
<dbReference type="GO" id="GO:0003779">
    <property type="term" value="F:actin binding"/>
    <property type="evidence" value="ECO:0007669"/>
    <property type="project" value="TreeGrafter"/>
</dbReference>
<evidence type="ECO:0000313" key="13">
    <source>
        <dbReference type="RefSeq" id="XP_028278606.1"/>
    </source>
</evidence>
<keyword evidence="11" id="KW-1185">Reference proteome</keyword>
<dbReference type="GO" id="GO:0030018">
    <property type="term" value="C:Z disc"/>
    <property type="evidence" value="ECO:0007669"/>
    <property type="project" value="UniProtKB-SubCell"/>
</dbReference>
<gene>
    <name evidence="12 13 14" type="primary">LOC114446907</name>
</gene>
<keyword evidence="6 7" id="KW-0440">LIM domain</keyword>
<evidence type="ECO:0000256" key="1">
    <source>
        <dbReference type="ARBA" id="ARBA00004216"/>
    </source>
</evidence>
<dbReference type="GeneID" id="114446907"/>
<evidence type="ECO:0000256" key="7">
    <source>
        <dbReference type="PROSITE-ProRule" id="PRU00125"/>
    </source>
</evidence>
<dbReference type="SMART" id="SM00132">
    <property type="entry name" value="LIM"/>
    <property type="match status" value="3"/>
</dbReference>
<feature type="region of interest" description="Disordered" evidence="8">
    <location>
        <begin position="112"/>
        <end position="147"/>
    </location>
</feature>
<dbReference type="PROSITE" id="PS50106">
    <property type="entry name" value="PDZ"/>
    <property type="match status" value="1"/>
</dbReference>
<dbReference type="GO" id="GO:0046872">
    <property type="term" value="F:metal ion binding"/>
    <property type="evidence" value="ECO:0007669"/>
    <property type="project" value="UniProtKB-KW"/>
</dbReference>
<dbReference type="InterPro" id="IPR006643">
    <property type="entry name" value="Zasp-like_motif"/>
</dbReference>
<comment type="subcellular location">
    <subcellularLocation>
        <location evidence="1">Cytoplasm</location>
        <location evidence="1">Myofibril</location>
        <location evidence="1">Sarcomere</location>
        <location evidence="1">Z line</location>
    </subcellularLocation>
</comment>
<evidence type="ECO:0000313" key="12">
    <source>
        <dbReference type="RefSeq" id="XP_028278605.1"/>
    </source>
</evidence>
<dbReference type="SUPFAM" id="SSF50156">
    <property type="entry name" value="PDZ domain-like"/>
    <property type="match status" value="1"/>
</dbReference>
<feature type="domain" description="LIM zinc-binding" evidence="9">
    <location>
        <begin position="491"/>
        <end position="550"/>
    </location>
</feature>
<dbReference type="SUPFAM" id="SSF57716">
    <property type="entry name" value="Glucocorticoid receptor-like (DNA-binding domain)"/>
    <property type="match status" value="4"/>
</dbReference>
<dbReference type="PANTHER" id="PTHR24214">
    <property type="entry name" value="PDZ AND LIM DOMAIN PROTEIN ZASP"/>
    <property type="match status" value="1"/>
</dbReference>
<accession>A0A6P7JNP4</accession>
<evidence type="ECO:0000256" key="2">
    <source>
        <dbReference type="ARBA" id="ARBA00022490"/>
    </source>
</evidence>
<dbReference type="GO" id="GO:0051371">
    <property type="term" value="F:muscle alpha-actinin binding"/>
    <property type="evidence" value="ECO:0007669"/>
    <property type="project" value="TreeGrafter"/>
</dbReference>
<protein>
    <submittedName>
        <fullName evidence="12 13">LIM domain-binding protein 3-like isoform X1</fullName>
    </submittedName>
</protein>
<dbReference type="InterPro" id="IPR001478">
    <property type="entry name" value="PDZ"/>
</dbReference>
<sequence length="610" mass="65432">MSAYMVTLPGPGPWGFRLQGGKDFNMPLTISRITPGSKAAQGNLIQGDVIVAIDGVSTEGMTHLEAQNKIKMANHNLALTMAKSKRVVPMPAPRMDAAIPMIPHQQLAVQVNGRPSACSASSRPAEADSPGRREAAVSPTQRRQYNSPIGLYSEETLREMAAIQAGLPAGSLPVRDQLVVDSSSAVYQAVQSAEKDLDLGEGGRRCSASMQSKSFRALAHVTGTERVPEEEEEEEEEEALRRSSQYGPPPAMNQVPQAPPPQQYQPIPQQYQQLPMQQAPPTQQSSIQIPVGSAPPKVVSTACIYPSQPAPPPAPAPVHAPAPVPPQPRPPAAPAPAAPAAPASANRPPWVIDTNFAEKFDPGKTTTTSAKVPALPQAAPPPPSYIPNPSPAGPPAPSPGLGPITSSPAPFLPVARGVAQRAERFAASSRTPLCGACNSVIRGPFLVALGRSWHPEEFNCHYCHMSLADVSFVEEQNSVYCENCYEEFFAPTCARCNTKIMGEVMHALRQTWHTTCFVCAACGKAFGNSLFHMEDGEPYCEKDYVALFSTKCHGCDFPVEAGDKFIEALGHTWHDTCFVCAVCHVNLEGQPFYSKKDKPLCKKHAHAINV</sequence>
<evidence type="ECO:0000256" key="3">
    <source>
        <dbReference type="ARBA" id="ARBA00022723"/>
    </source>
</evidence>
<evidence type="ECO:0000259" key="9">
    <source>
        <dbReference type="PROSITE" id="PS50023"/>
    </source>
</evidence>
<dbReference type="FunFam" id="2.10.110.10:FF:000010">
    <property type="entry name" value="PDZ and LIM domain protein 5"/>
    <property type="match status" value="1"/>
</dbReference>
<evidence type="ECO:0000259" key="10">
    <source>
        <dbReference type="PROSITE" id="PS50106"/>
    </source>
</evidence>
<feature type="compositionally biased region" description="Pro residues" evidence="8">
    <location>
        <begin position="247"/>
        <end position="263"/>
    </location>
</feature>
<dbReference type="InterPro" id="IPR036034">
    <property type="entry name" value="PDZ_sf"/>
</dbReference>
<dbReference type="GO" id="GO:0005912">
    <property type="term" value="C:adherens junction"/>
    <property type="evidence" value="ECO:0007669"/>
    <property type="project" value="TreeGrafter"/>
</dbReference>
<feature type="region of interest" description="Disordered" evidence="8">
    <location>
        <begin position="217"/>
        <end position="293"/>
    </location>
</feature>
<dbReference type="CDD" id="cd06753">
    <property type="entry name" value="PDZ_PDLIM-like"/>
    <property type="match status" value="1"/>
</dbReference>
<dbReference type="PANTHER" id="PTHR24214:SF9">
    <property type="entry name" value="LIM DOMAIN-BINDING PROTEIN 3"/>
    <property type="match status" value="1"/>
</dbReference>
<dbReference type="GO" id="GO:0007507">
    <property type="term" value="P:heart development"/>
    <property type="evidence" value="ECO:0007669"/>
    <property type="project" value="TreeGrafter"/>
</dbReference>
<keyword evidence="5 7" id="KW-0862">Zinc</keyword>
<feature type="domain" description="LIM zinc-binding" evidence="9">
    <location>
        <begin position="551"/>
        <end position="610"/>
    </location>
</feature>
<dbReference type="CDD" id="cd09460">
    <property type="entry name" value="LIM3_ZASP_Cypher"/>
    <property type="match status" value="1"/>
</dbReference>
<feature type="domain" description="LIM zinc-binding" evidence="9">
    <location>
        <begin position="432"/>
        <end position="490"/>
    </location>
</feature>
<dbReference type="Gene3D" id="2.10.110.10">
    <property type="entry name" value="Cysteine Rich Protein"/>
    <property type="match status" value="3"/>
</dbReference>
<dbReference type="Gene3D" id="2.30.42.10">
    <property type="match status" value="1"/>
</dbReference>
<dbReference type="FunFam" id="2.30.42.10:FF:000019">
    <property type="entry name" value="LIM domain binding 3 isoform 1"/>
    <property type="match status" value="1"/>
</dbReference>
<evidence type="ECO:0000256" key="6">
    <source>
        <dbReference type="ARBA" id="ARBA00023038"/>
    </source>
</evidence>
<dbReference type="AlphaFoldDB" id="A0A6P7JNP4"/>
<evidence type="ECO:0000256" key="5">
    <source>
        <dbReference type="ARBA" id="ARBA00022833"/>
    </source>
</evidence>
<dbReference type="FunFam" id="2.10.110.10:FF:000020">
    <property type="entry name" value="PDZ and LIM domain protein 5"/>
    <property type="match status" value="1"/>
</dbReference>
<feature type="compositionally biased region" description="Pro residues" evidence="8">
    <location>
        <begin position="378"/>
        <end position="400"/>
    </location>
</feature>
<dbReference type="OrthoDB" id="5911912at2759"/>
<dbReference type="Pfam" id="PF00412">
    <property type="entry name" value="LIM"/>
    <property type="match status" value="3"/>
</dbReference>
<dbReference type="Pfam" id="PF15936">
    <property type="entry name" value="DUF4749"/>
    <property type="match status" value="1"/>
</dbReference>
<feature type="compositionally biased region" description="Acidic residues" evidence="8">
    <location>
        <begin position="228"/>
        <end position="238"/>
    </location>
</feature>